<organism evidence="1 2">
    <name type="scientific">Sporosarcina gallistercoris</name>
    <dbReference type="NCBI Taxonomy" id="2762245"/>
    <lineage>
        <taxon>Bacteria</taxon>
        <taxon>Bacillati</taxon>
        <taxon>Bacillota</taxon>
        <taxon>Bacilli</taxon>
        <taxon>Bacillales</taxon>
        <taxon>Caryophanaceae</taxon>
        <taxon>Sporosarcina</taxon>
    </lineage>
</organism>
<name>A0ABR8PLQ4_9BACL</name>
<sequence length="178" mass="20232">MKILKILMYSLVLPVIILSGCSEKEQKSADIDEQKEENKESVGEDSYNDIDIGIIESAGDLIIDINDGNGDYKPFRMLNDTEIYLKVRDIIDNANWVAVKKTTSSSGEFRIESIDNEDKENPVKTFYYLSLNPDGKTVKLIDSTHDLYTDLNELDSEKLFGILVNENLSNYDINKNNH</sequence>
<dbReference type="EMBL" id="JACSQY010000010">
    <property type="protein sequence ID" value="MBD7909105.1"/>
    <property type="molecule type" value="Genomic_DNA"/>
</dbReference>
<dbReference type="RefSeq" id="WP_191690953.1">
    <property type="nucleotide sequence ID" value="NZ_JACSQY010000010.1"/>
</dbReference>
<dbReference type="Proteomes" id="UP000659496">
    <property type="component" value="Unassembled WGS sequence"/>
</dbReference>
<reference evidence="1 2" key="1">
    <citation type="submission" date="2020-08" db="EMBL/GenBank/DDBJ databases">
        <title>A Genomic Blueprint of the Chicken Gut Microbiome.</title>
        <authorList>
            <person name="Gilroy R."/>
            <person name="Ravi A."/>
            <person name="Getino M."/>
            <person name="Pursley I."/>
            <person name="Horton D.L."/>
            <person name="Alikhan N.-F."/>
            <person name="Baker D."/>
            <person name="Gharbi K."/>
            <person name="Hall N."/>
            <person name="Watson M."/>
            <person name="Adriaenssens E.M."/>
            <person name="Foster-Nyarko E."/>
            <person name="Jarju S."/>
            <person name="Secka A."/>
            <person name="Antonio M."/>
            <person name="Oren A."/>
            <person name="Chaudhuri R."/>
            <person name="La Ragione R.M."/>
            <person name="Hildebrand F."/>
            <person name="Pallen M.J."/>
        </authorList>
    </citation>
    <scope>NUCLEOTIDE SEQUENCE [LARGE SCALE GENOMIC DNA]</scope>
    <source>
        <strain evidence="1 2">Sa3CUA8</strain>
    </source>
</reference>
<accession>A0ABR8PLQ4</accession>
<dbReference type="PROSITE" id="PS51257">
    <property type="entry name" value="PROKAR_LIPOPROTEIN"/>
    <property type="match status" value="1"/>
</dbReference>
<keyword evidence="2" id="KW-1185">Reference proteome</keyword>
<protein>
    <recommendedName>
        <fullName evidence="3">Lipoprotein</fullName>
    </recommendedName>
</protein>
<proteinExistence type="predicted"/>
<evidence type="ECO:0008006" key="3">
    <source>
        <dbReference type="Google" id="ProtNLM"/>
    </source>
</evidence>
<gene>
    <name evidence="1" type="ORF">H9659_12290</name>
</gene>
<evidence type="ECO:0000313" key="1">
    <source>
        <dbReference type="EMBL" id="MBD7909105.1"/>
    </source>
</evidence>
<comment type="caution">
    <text evidence="1">The sequence shown here is derived from an EMBL/GenBank/DDBJ whole genome shotgun (WGS) entry which is preliminary data.</text>
</comment>
<evidence type="ECO:0000313" key="2">
    <source>
        <dbReference type="Proteomes" id="UP000659496"/>
    </source>
</evidence>